<gene>
    <name evidence="2" type="ORF">EEJ31_01465</name>
</gene>
<evidence type="ECO:0000259" key="1">
    <source>
        <dbReference type="Pfam" id="PF25355"/>
    </source>
</evidence>
<dbReference type="EMBL" id="RDSR01000002">
    <property type="protein sequence ID" value="RNE66905.1"/>
    <property type="molecule type" value="Genomic_DNA"/>
</dbReference>
<proteinExistence type="predicted"/>
<keyword evidence="2" id="KW-0436">Ligase</keyword>
<reference evidence="2 3" key="1">
    <citation type="submission" date="2018-11" db="EMBL/GenBank/DDBJ databases">
        <title>Cryobacterium sp. nov., isolated from rhizosphere soil of lettuce.</title>
        <authorList>
            <person name="Wang Y."/>
        </authorList>
    </citation>
    <scope>NUCLEOTIDE SEQUENCE [LARGE SCALE GENOMIC DNA]</scope>
    <source>
        <strain evidence="2 3">NEAU-85</strain>
    </source>
</reference>
<evidence type="ECO:0000313" key="2">
    <source>
        <dbReference type="EMBL" id="RNE66905.1"/>
    </source>
</evidence>
<organism evidence="2 3">
    <name type="scientific">Cryobacterium tepidiphilum</name>
    <dbReference type="NCBI Taxonomy" id="2486026"/>
    <lineage>
        <taxon>Bacteria</taxon>
        <taxon>Bacillati</taxon>
        <taxon>Actinomycetota</taxon>
        <taxon>Actinomycetes</taxon>
        <taxon>Micrococcales</taxon>
        <taxon>Microbacteriaceae</taxon>
        <taxon>Cryobacterium</taxon>
    </lineage>
</organism>
<feature type="domain" description="DUF7882" evidence="1">
    <location>
        <begin position="1"/>
        <end position="97"/>
    </location>
</feature>
<dbReference type="InterPro" id="IPR057204">
    <property type="entry name" value="DUF7882"/>
</dbReference>
<dbReference type="GO" id="GO:0016874">
    <property type="term" value="F:ligase activity"/>
    <property type="evidence" value="ECO:0007669"/>
    <property type="project" value="UniProtKB-KW"/>
</dbReference>
<dbReference type="OrthoDB" id="5123855at2"/>
<dbReference type="Proteomes" id="UP000279859">
    <property type="component" value="Unassembled WGS sequence"/>
</dbReference>
<dbReference type="Pfam" id="PF25355">
    <property type="entry name" value="DUF7882"/>
    <property type="match status" value="1"/>
</dbReference>
<dbReference type="AlphaFoldDB" id="A0A3M8LNI7"/>
<sequence>MGTLIYGPTAKEIRIDDRVLAHLQVVMIAKLRRAESFAFTWEKSADDGSGHTTVWVHPGIALEFAFLGSRRIPLNRAWVEDLMRTANNSSGLELVPEPDSPVR</sequence>
<evidence type="ECO:0000313" key="3">
    <source>
        <dbReference type="Proteomes" id="UP000279859"/>
    </source>
</evidence>
<keyword evidence="3" id="KW-1185">Reference proteome</keyword>
<dbReference type="RefSeq" id="WP_123044520.1">
    <property type="nucleotide sequence ID" value="NZ_RDSR01000002.1"/>
</dbReference>
<accession>A0A3M8LNI7</accession>
<comment type="caution">
    <text evidence="2">The sequence shown here is derived from an EMBL/GenBank/DDBJ whole genome shotgun (WGS) entry which is preliminary data.</text>
</comment>
<name>A0A3M8LNI7_9MICO</name>
<protein>
    <submittedName>
        <fullName evidence="2">ATP-dependent DNA ligase</fullName>
    </submittedName>
</protein>